<proteinExistence type="evidence at transcript level"/>
<dbReference type="Pfam" id="PF01728">
    <property type="entry name" value="FtsJ"/>
    <property type="match status" value="1"/>
</dbReference>
<dbReference type="AlphaFoldDB" id="A0A6F9DDS5"/>
<dbReference type="InterPro" id="IPR029063">
    <property type="entry name" value="SAM-dependent_MTases_sf"/>
</dbReference>
<dbReference type="InterPro" id="IPR002877">
    <property type="entry name" value="RNA_MeTrfase_FtsJ_dom"/>
</dbReference>
<feature type="domain" description="Ribosomal RNA methyltransferase FtsJ" evidence="8">
    <location>
        <begin position="78"/>
        <end position="272"/>
    </location>
</feature>
<dbReference type="FunFam" id="3.40.50.150:FF:000220">
    <property type="entry name" value="CAMK protein kinase"/>
    <property type="match status" value="1"/>
</dbReference>
<evidence type="ECO:0000256" key="1">
    <source>
        <dbReference type="ARBA" id="ARBA00009258"/>
    </source>
</evidence>
<keyword evidence="3" id="KW-0698">rRNA processing</keyword>
<evidence type="ECO:0000259" key="8">
    <source>
        <dbReference type="Pfam" id="PF01728"/>
    </source>
</evidence>
<gene>
    <name evidence="9" type="primary">Ftsj2</name>
</gene>
<organism evidence="9">
    <name type="scientific">Phallusia mammillata</name>
    <dbReference type="NCBI Taxonomy" id="59560"/>
    <lineage>
        <taxon>Eukaryota</taxon>
        <taxon>Metazoa</taxon>
        <taxon>Chordata</taxon>
        <taxon>Tunicata</taxon>
        <taxon>Ascidiacea</taxon>
        <taxon>Phlebobranchia</taxon>
        <taxon>Ascidiidae</taxon>
        <taxon>Phallusia</taxon>
    </lineage>
</organism>
<evidence type="ECO:0000256" key="7">
    <source>
        <dbReference type="ARBA" id="ARBA00041184"/>
    </source>
</evidence>
<dbReference type="GO" id="GO:0008650">
    <property type="term" value="F:rRNA (uridine-2'-O-)-methyltransferase activity"/>
    <property type="evidence" value="ECO:0007669"/>
    <property type="project" value="TreeGrafter"/>
</dbReference>
<dbReference type="SUPFAM" id="SSF53335">
    <property type="entry name" value="S-adenosyl-L-methionine-dependent methyltransferases"/>
    <property type="match status" value="1"/>
</dbReference>
<keyword evidence="4 9" id="KW-0489">Methyltransferase</keyword>
<name>A0A6F9DDS5_9ASCI</name>
<dbReference type="EMBL" id="LR785284">
    <property type="protein sequence ID" value="CAB3247361.1"/>
    <property type="molecule type" value="mRNA"/>
</dbReference>
<evidence type="ECO:0000256" key="6">
    <source>
        <dbReference type="ARBA" id="ARBA00022691"/>
    </source>
</evidence>
<protein>
    <recommendedName>
        <fullName evidence="7">rRNA methyltransferase 2, mitochondrial</fullName>
    </recommendedName>
</protein>
<dbReference type="Gene3D" id="3.40.50.150">
    <property type="entry name" value="Vaccinia Virus protein VP39"/>
    <property type="match status" value="1"/>
</dbReference>
<reference evidence="9" key="1">
    <citation type="submission" date="2020-04" db="EMBL/GenBank/DDBJ databases">
        <authorList>
            <person name="Neveu A P."/>
        </authorList>
    </citation>
    <scope>NUCLEOTIDE SEQUENCE</scope>
    <source>
        <tissue evidence="9">Whole embryo</tissue>
    </source>
</reference>
<comment type="similarity">
    <text evidence="1">Belongs to the class I-like SAM-binding methyltransferase superfamily. RNA methyltransferase RlmE family.</text>
</comment>
<dbReference type="GO" id="GO:0005739">
    <property type="term" value="C:mitochondrion"/>
    <property type="evidence" value="ECO:0007669"/>
    <property type="project" value="TreeGrafter"/>
</dbReference>
<dbReference type="PANTHER" id="PTHR10920:SF18">
    <property type="entry name" value="RRNA METHYLTRANSFERASE 2, MITOCHONDRIAL"/>
    <property type="match status" value="1"/>
</dbReference>
<evidence type="ECO:0000256" key="2">
    <source>
        <dbReference type="ARBA" id="ARBA00022490"/>
    </source>
</evidence>
<evidence type="ECO:0000256" key="3">
    <source>
        <dbReference type="ARBA" id="ARBA00022552"/>
    </source>
</evidence>
<keyword evidence="2" id="KW-0963">Cytoplasm</keyword>
<sequence>MTSNAFCRSFLKEVPKICSFQTKLPQGFHTSCQMCVKRKVRIRISSKNFVETAIKGTPQFIARHLADPYVKRRFAQGYRCRSAFKLIEIDNEHKIIKPGMKLVDLGASPGSWSQVAAERIFPIIRSDSDGSEVLSTDGIVIACDRSRFTPLPNVVQVIGDFTDPQTQKQIQDMLREGFSDDKADVVICDAATNSTGFHEQDHFSLTKLIISATVFVTKILKPGGTFLFKMRTGSEIQKMLSTMKRFFGKVHIVKPPASRTESTETYFLCKNFKNK</sequence>
<keyword evidence="5 9" id="KW-0808">Transferase</keyword>
<keyword evidence="6" id="KW-0949">S-adenosyl-L-methionine</keyword>
<dbReference type="PANTHER" id="PTHR10920">
    <property type="entry name" value="RIBOSOMAL RNA METHYLTRANSFERASE"/>
    <property type="match status" value="1"/>
</dbReference>
<evidence type="ECO:0000313" key="9">
    <source>
        <dbReference type="EMBL" id="CAB3247361.1"/>
    </source>
</evidence>
<dbReference type="InterPro" id="IPR015507">
    <property type="entry name" value="rRNA-MeTfrase_E"/>
</dbReference>
<evidence type="ECO:0000256" key="5">
    <source>
        <dbReference type="ARBA" id="ARBA00022679"/>
    </source>
</evidence>
<accession>A0A6F9DDS5</accession>
<dbReference type="InterPro" id="IPR050082">
    <property type="entry name" value="RNA_methyltr_RlmE"/>
</dbReference>
<evidence type="ECO:0000256" key="4">
    <source>
        <dbReference type="ARBA" id="ARBA00022603"/>
    </source>
</evidence>
<dbReference type="HAMAP" id="MF_01547">
    <property type="entry name" value="RNA_methyltr_E"/>
    <property type="match status" value="1"/>
</dbReference>